<organism evidence="2">
    <name type="scientific">viral metagenome</name>
    <dbReference type="NCBI Taxonomy" id="1070528"/>
    <lineage>
        <taxon>unclassified sequences</taxon>
        <taxon>metagenomes</taxon>
        <taxon>organismal metagenomes</taxon>
    </lineage>
</organism>
<sequence>MFPESIQKTHYISYTTSDESIFNKNPIRERMRSLKIILCMVLIAIAIYYFYHYKEGFENARMILSSDGTNPILEFAPDTPSPADVYDTQPYHLLSDIMAVPRTKESISCVNSRNCYATDFGRMIEKTGTFRQMTNNYKRNYPDSCTAPTQELVLNFYKTDPMSIPSNHTGKSVSFF</sequence>
<keyword evidence="1" id="KW-0812">Transmembrane</keyword>
<reference evidence="2" key="1">
    <citation type="journal article" date="2020" name="Nature">
        <title>Giant virus diversity and host interactions through global metagenomics.</title>
        <authorList>
            <person name="Schulz F."/>
            <person name="Roux S."/>
            <person name="Paez-Espino D."/>
            <person name="Jungbluth S."/>
            <person name="Walsh D.A."/>
            <person name="Denef V.J."/>
            <person name="McMahon K.D."/>
            <person name="Konstantinidis K.T."/>
            <person name="Eloe-Fadrosh E.A."/>
            <person name="Kyrpides N.C."/>
            <person name="Woyke T."/>
        </authorList>
    </citation>
    <scope>NUCLEOTIDE SEQUENCE</scope>
    <source>
        <strain evidence="2">GVMAG-S-3300013093-109</strain>
    </source>
</reference>
<keyword evidence="1" id="KW-1133">Transmembrane helix</keyword>
<dbReference type="EMBL" id="MN740968">
    <property type="protein sequence ID" value="QHU20447.1"/>
    <property type="molecule type" value="Genomic_DNA"/>
</dbReference>
<proteinExistence type="predicted"/>
<protein>
    <submittedName>
        <fullName evidence="2">Uncharacterized protein</fullName>
    </submittedName>
</protein>
<name>A0A6C0KUS3_9ZZZZ</name>
<evidence type="ECO:0000313" key="2">
    <source>
        <dbReference type="EMBL" id="QHU20447.1"/>
    </source>
</evidence>
<dbReference type="AlphaFoldDB" id="A0A6C0KUS3"/>
<feature type="transmembrane region" description="Helical" evidence="1">
    <location>
        <begin position="34"/>
        <end position="51"/>
    </location>
</feature>
<accession>A0A6C0KUS3</accession>
<evidence type="ECO:0000256" key="1">
    <source>
        <dbReference type="SAM" id="Phobius"/>
    </source>
</evidence>
<keyword evidence="1" id="KW-0472">Membrane</keyword>